<dbReference type="RefSeq" id="WP_348864145.1">
    <property type="nucleotide sequence ID" value="NZ_JBEAAL010000020.1"/>
</dbReference>
<comment type="caution">
    <text evidence="1">The sequence shown here is derived from an EMBL/GenBank/DDBJ whole genome shotgun (WGS) entry which is preliminary data.</text>
</comment>
<dbReference type="Proteomes" id="UP001496627">
    <property type="component" value="Unassembled WGS sequence"/>
</dbReference>
<dbReference type="InterPro" id="IPR025395">
    <property type="entry name" value="Phage_tail_terminator-like"/>
</dbReference>
<gene>
    <name evidence="1" type="ORF">ABK249_22900</name>
</gene>
<organism evidence="1 2">
    <name type="scientific">Neorhizobium phenanthreniclasticum</name>
    <dbReference type="NCBI Taxonomy" id="3157917"/>
    <lineage>
        <taxon>Bacteria</taxon>
        <taxon>Pseudomonadati</taxon>
        <taxon>Pseudomonadota</taxon>
        <taxon>Alphaproteobacteria</taxon>
        <taxon>Hyphomicrobiales</taxon>
        <taxon>Rhizobiaceae</taxon>
        <taxon>Rhizobium/Agrobacterium group</taxon>
        <taxon>Neorhizobium</taxon>
    </lineage>
</organism>
<dbReference type="Gene3D" id="3.30.2000.20">
    <property type="match status" value="1"/>
</dbReference>
<proteinExistence type="predicted"/>
<protein>
    <submittedName>
        <fullName evidence="1">Phage tail terminator-like protein</fullName>
    </submittedName>
</protein>
<accession>A0ABV0M7B6</accession>
<dbReference type="EMBL" id="JBEAAL010000020">
    <property type="protein sequence ID" value="MEQ1407773.1"/>
    <property type="molecule type" value="Genomic_DNA"/>
</dbReference>
<dbReference type="Pfam" id="PF13554">
    <property type="entry name" value="Phage_tail_terminator_5"/>
    <property type="match status" value="1"/>
</dbReference>
<sequence length="143" mass="15263">MAANTDATIFTALVTHLQGLVFTPALPIAGANVTFPPAGQPTPSKYLRLAFLPNRPIPYPIGDDPEPRQGILQVSVIWPKGSGIIDPLNVAGQIIDHFKNQTLFATGVKITISSEPWAVGPLIEDASVQIPVTIPYIAFPQEA</sequence>
<keyword evidence="2" id="KW-1185">Reference proteome</keyword>
<name>A0ABV0M7B6_9HYPH</name>
<reference evidence="1 2" key="1">
    <citation type="submission" date="2024-05" db="EMBL/GenBank/DDBJ databases">
        <title>Neorhizobium sp. Rsf11, a plant growth promoting and heavy metal resistant PAH-degrader.</title>
        <authorList>
            <person name="Golubev S.N."/>
            <person name="Muratova A.Y."/>
            <person name="Markelova M.I."/>
        </authorList>
    </citation>
    <scope>NUCLEOTIDE SEQUENCE [LARGE SCALE GENOMIC DNA]</scope>
    <source>
        <strain evidence="1 2">Rsf11</strain>
    </source>
</reference>
<evidence type="ECO:0000313" key="1">
    <source>
        <dbReference type="EMBL" id="MEQ1407773.1"/>
    </source>
</evidence>
<evidence type="ECO:0000313" key="2">
    <source>
        <dbReference type="Proteomes" id="UP001496627"/>
    </source>
</evidence>